<dbReference type="AlphaFoldDB" id="A0A9P6DRX0"/>
<dbReference type="GO" id="GO:0046390">
    <property type="term" value="P:ribose phosphate biosynthetic process"/>
    <property type="evidence" value="ECO:0007669"/>
    <property type="project" value="TreeGrafter"/>
</dbReference>
<keyword evidence="2" id="KW-1185">Reference proteome</keyword>
<dbReference type="InterPro" id="IPR013078">
    <property type="entry name" value="His_Pase_superF_clade-1"/>
</dbReference>
<protein>
    <recommendedName>
        <fullName evidence="3">Phosphoglycerate mutase</fullName>
    </recommendedName>
</protein>
<dbReference type="InterPro" id="IPR050275">
    <property type="entry name" value="PGM_Phosphatase"/>
</dbReference>
<evidence type="ECO:0000313" key="1">
    <source>
        <dbReference type="EMBL" id="KAF9512646.1"/>
    </source>
</evidence>
<sequence>MPKPSTRPMPRLFVIRHGETEWSLNGRHTGRSDIPLTPNGINTVSSKSDQVVGHDKLIDPRTLAKIVISPRQRARKTFELLFGNHISELECADDPEGVTLITEEVREWDYGDYEGLKPHEIKEKNPTWNIWTDGCPGGESVEEMTARVDSVIARIREVHRRYVEEGLGKRDTLIFSHGHFSRVLISRWMEFTPALGTSLFFSYVPPMPVPFITFPSEFYYKGTHFNFEAGGIALLSYNHGSLKEPSLNGLNLYAY</sequence>
<dbReference type="CDD" id="cd07067">
    <property type="entry name" value="HP_PGM_like"/>
    <property type="match status" value="1"/>
</dbReference>
<dbReference type="EMBL" id="MU128984">
    <property type="protein sequence ID" value="KAF9512646.1"/>
    <property type="molecule type" value="Genomic_DNA"/>
</dbReference>
<proteinExistence type="predicted"/>
<evidence type="ECO:0000313" key="2">
    <source>
        <dbReference type="Proteomes" id="UP000886523"/>
    </source>
</evidence>
<reference evidence="1" key="1">
    <citation type="journal article" date="2020" name="Nat. Commun.">
        <title>Large-scale genome sequencing of mycorrhizal fungi provides insights into the early evolution of symbiotic traits.</title>
        <authorList>
            <person name="Miyauchi S."/>
            <person name="Kiss E."/>
            <person name="Kuo A."/>
            <person name="Drula E."/>
            <person name="Kohler A."/>
            <person name="Sanchez-Garcia M."/>
            <person name="Morin E."/>
            <person name="Andreopoulos B."/>
            <person name="Barry K.W."/>
            <person name="Bonito G."/>
            <person name="Buee M."/>
            <person name="Carver A."/>
            <person name="Chen C."/>
            <person name="Cichocki N."/>
            <person name="Clum A."/>
            <person name="Culley D."/>
            <person name="Crous P.W."/>
            <person name="Fauchery L."/>
            <person name="Girlanda M."/>
            <person name="Hayes R.D."/>
            <person name="Keri Z."/>
            <person name="LaButti K."/>
            <person name="Lipzen A."/>
            <person name="Lombard V."/>
            <person name="Magnuson J."/>
            <person name="Maillard F."/>
            <person name="Murat C."/>
            <person name="Nolan M."/>
            <person name="Ohm R.A."/>
            <person name="Pangilinan J."/>
            <person name="Pereira M.F."/>
            <person name="Perotto S."/>
            <person name="Peter M."/>
            <person name="Pfister S."/>
            <person name="Riley R."/>
            <person name="Sitrit Y."/>
            <person name="Stielow J.B."/>
            <person name="Szollosi G."/>
            <person name="Zifcakova L."/>
            <person name="Stursova M."/>
            <person name="Spatafora J.W."/>
            <person name="Tedersoo L."/>
            <person name="Vaario L.M."/>
            <person name="Yamada A."/>
            <person name="Yan M."/>
            <person name="Wang P."/>
            <person name="Xu J."/>
            <person name="Bruns T."/>
            <person name="Baldrian P."/>
            <person name="Vilgalys R."/>
            <person name="Dunand C."/>
            <person name="Henrissat B."/>
            <person name="Grigoriev I.V."/>
            <person name="Hibbett D."/>
            <person name="Nagy L.G."/>
            <person name="Martin F.M."/>
        </authorList>
    </citation>
    <scope>NUCLEOTIDE SEQUENCE</scope>
    <source>
        <strain evidence="1">UP504</strain>
    </source>
</reference>
<name>A0A9P6DRX0_9AGAM</name>
<comment type="caution">
    <text evidence="1">The sequence shown here is derived from an EMBL/GenBank/DDBJ whole genome shotgun (WGS) entry which is preliminary data.</text>
</comment>
<dbReference type="OrthoDB" id="4818801at2759"/>
<accession>A0A9P6DRX0</accession>
<dbReference type="PANTHER" id="PTHR48100:SF15">
    <property type="entry name" value="SEDOHEPTULOSE 1,7-BISPHOSPHATASE"/>
    <property type="match status" value="1"/>
</dbReference>
<organism evidence="1 2">
    <name type="scientific">Hydnum rufescens UP504</name>
    <dbReference type="NCBI Taxonomy" id="1448309"/>
    <lineage>
        <taxon>Eukaryota</taxon>
        <taxon>Fungi</taxon>
        <taxon>Dikarya</taxon>
        <taxon>Basidiomycota</taxon>
        <taxon>Agaricomycotina</taxon>
        <taxon>Agaricomycetes</taxon>
        <taxon>Cantharellales</taxon>
        <taxon>Hydnaceae</taxon>
        <taxon>Hydnum</taxon>
    </lineage>
</organism>
<dbReference type="Gene3D" id="3.40.50.1240">
    <property type="entry name" value="Phosphoglycerate mutase-like"/>
    <property type="match status" value="1"/>
</dbReference>
<dbReference type="InterPro" id="IPR029033">
    <property type="entry name" value="His_PPase_superfam"/>
</dbReference>
<dbReference type="GO" id="GO:0050278">
    <property type="term" value="F:sedoheptulose-bisphosphatase activity"/>
    <property type="evidence" value="ECO:0007669"/>
    <property type="project" value="TreeGrafter"/>
</dbReference>
<dbReference type="Pfam" id="PF00300">
    <property type="entry name" value="His_Phos_1"/>
    <property type="match status" value="1"/>
</dbReference>
<dbReference type="Proteomes" id="UP000886523">
    <property type="component" value="Unassembled WGS sequence"/>
</dbReference>
<gene>
    <name evidence="1" type="ORF">BS47DRAFT_1049757</name>
</gene>
<dbReference type="SMART" id="SM00855">
    <property type="entry name" value="PGAM"/>
    <property type="match status" value="1"/>
</dbReference>
<evidence type="ECO:0008006" key="3">
    <source>
        <dbReference type="Google" id="ProtNLM"/>
    </source>
</evidence>
<dbReference type="PANTHER" id="PTHR48100">
    <property type="entry name" value="BROAD-SPECIFICITY PHOSPHATASE YOR283W-RELATED"/>
    <property type="match status" value="1"/>
</dbReference>
<dbReference type="SUPFAM" id="SSF53254">
    <property type="entry name" value="Phosphoglycerate mutase-like"/>
    <property type="match status" value="1"/>
</dbReference>